<sequence>MKNIQLLLFVFLLVSASSYSQESNETYIIAKGCKNVLGNMELKNCFSEKVSNLFRRGLSTRFNSELKPGINKFNLTFEVQKNKSFHLVHLNSNNPVIKKEFEKTLGKLKIIDPGIQEGEPVNATINLPVVIKTNATGVKANHKMSKVTDKNDYSGNERIYPSIDIYCKYEDEEKAFNIYTDYMLNFLFNKIDPDQINTFLNPGMNFYEVKILYSKDDTITKIVSNSGNSKLDTIFEKNIVEVLDESKFRSPRKDDVSYPGEMMFYVFYMKD</sequence>
<feature type="chain" id="PRO_5046575430" description="TonB C-terminal domain-containing protein" evidence="1">
    <location>
        <begin position="21"/>
        <end position="271"/>
    </location>
</feature>
<keyword evidence="1" id="KW-0732">Signal</keyword>
<comment type="caution">
    <text evidence="2">The sequence shown here is derived from an EMBL/GenBank/DDBJ whole genome shotgun (WGS) entry which is preliminary data.</text>
</comment>
<keyword evidence="3" id="KW-1185">Reference proteome</keyword>
<gene>
    <name evidence="2" type="ORF">GCM10009433_10850</name>
</gene>
<name>A0ABN1K623_9FLAO</name>
<feature type="signal peptide" evidence="1">
    <location>
        <begin position="1"/>
        <end position="20"/>
    </location>
</feature>
<dbReference type="RefSeq" id="WP_224453614.1">
    <property type="nucleotide sequence ID" value="NZ_BAAAGG010000005.1"/>
</dbReference>
<evidence type="ECO:0000313" key="2">
    <source>
        <dbReference type="EMBL" id="GAA0755925.1"/>
    </source>
</evidence>
<dbReference type="EMBL" id="BAAAGG010000005">
    <property type="protein sequence ID" value="GAA0755925.1"/>
    <property type="molecule type" value="Genomic_DNA"/>
</dbReference>
<evidence type="ECO:0000313" key="3">
    <source>
        <dbReference type="Proteomes" id="UP001500185"/>
    </source>
</evidence>
<evidence type="ECO:0000256" key="1">
    <source>
        <dbReference type="SAM" id="SignalP"/>
    </source>
</evidence>
<accession>A0ABN1K623</accession>
<organism evidence="2 3">
    <name type="scientific">Psychroflexus lacisalsi</name>
    <dbReference type="NCBI Taxonomy" id="503928"/>
    <lineage>
        <taxon>Bacteria</taxon>
        <taxon>Pseudomonadati</taxon>
        <taxon>Bacteroidota</taxon>
        <taxon>Flavobacteriia</taxon>
        <taxon>Flavobacteriales</taxon>
        <taxon>Flavobacteriaceae</taxon>
        <taxon>Psychroflexus</taxon>
    </lineage>
</organism>
<dbReference type="Proteomes" id="UP001500185">
    <property type="component" value="Unassembled WGS sequence"/>
</dbReference>
<evidence type="ECO:0008006" key="4">
    <source>
        <dbReference type="Google" id="ProtNLM"/>
    </source>
</evidence>
<protein>
    <recommendedName>
        <fullName evidence="4">TonB C-terminal domain-containing protein</fullName>
    </recommendedName>
</protein>
<proteinExistence type="predicted"/>
<reference evidence="2 3" key="1">
    <citation type="journal article" date="2019" name="Int. J. Syst. Evol. Microbiol.">
        <title>The Global Catalogue of Microorganisms (GCM) 10K type strain sequencing project: providing services to taxonomists for standard genome sequencing and annotation.</title>
        <authorList>
            <consortium name="The Broad Institute Genomics Platform"/>
            <consortium name="The Broad Institute Genome Sequencing Center for Infectious Disease"/>
            <person name="Wu L."/>
            <person name="Ma J."/>
        </authorList>
    </citation>
    <scope>NUCLEOTIDE SEQUENCE [LARGE SCALE GENOMIC DNA]</scope>
    <source>
        <strain evidence="2 3">JCM 16231</strain>
    </source>
</reference>